<dbReference type="RefSeq" id="WP_004019322.1">
    <property type="nucleotide sequence ID" value="NZ_CABEIC010000002.1"/>
</dbReference>
<dbReference type="EMBL" id="CP029604">
    <property type="protein sequence ID" value="AWO83623.1"/>
    <property type="molecule type" value="Genomic_DNA"/>
</dbReference>
<dbReference type="PANTHER" id="PTHR43798">
    <property type="entry name" value="MONOACYLGLYCEROL LIPASE"/>
    <property type="match status" value="1"/>
</dbReference>
<dbReference type="SUPFAM" id="SSF53474">
    <property type="entry name" value="alpha/beta-Hydrolases"/>
    <property type="match status" value="1"/>
</dbReference>
<evidence type="ECO:0000259" key="2">
    <source>
        <dbReference type="Pfam" id="PF00561"/>
    </source>
</evidence>
<organism evidence="3 4">
    <name type="scientific">Gordonia terrae</name>
    <dbReference type="NCBI Taxonomy" id="2055"/>
    <lineage>
        <taxon>Bacteria</taxon>
        <taxon>Bacillati</taxon>
        <taxon>Actinomycetota</taxon>
        <taxon>Actinomycetes</taxon>
        <taxon>Mycobacteriales</taxon>
        <taxon>Gordoniaceae</taxon>
        <taxon>Gordonia</taxon>
    </lineage>
</organism>
<proteinExistence type="predicted"/>
<evidence type="ECO:0000256" key="1">
    <source>
        <dbReference type="ARBA" id="ARBA00022801"/>
    </source>
</evidence>
<dbReference type="AlphaFoldDB" id="A0AAD0K8A4"/>
<dbReference type="Pfam" id="PF00561">
    <property type="entry name" value="Abhydrolase_1"/>
    <property type="match status" value="1"/>
</dbReference>
<dbReference type="InterPro" id="IPR050266">
    <property type="entry name" value="AB_hydrolase_sf"/>
</dbReference>
<protein>
    <submittedName>
        <fullName evidence="3">Alpha/beta hydrolase</fullName>
    </submittedName>
</protein>
<feature type="domain" description="AB hydrolase-1" evidence="2">
    <location>
        <begin position="23"/>
        <end position="252"/>
    </location>
</feature>
<dbReference type="InterPro" id="IPR000073">
    <property type="entry name" value="AB_hydrolase_1"/>
</dbReference>
<gene>
    <name evidence="3" type="ORF">DLJ61_08930</name>
</gene>
<dbReference type="KEGG" id="gta:BCM27_08845"/>
<keyword evidence="1 3" id="KW-0378">Hydrolase</keyword>
<dbReference type="PRINTS" id="PR00111">
    <property type="entry name" value="ABHYDROLASE"/>
</dbReference>
<dbReference type="GO" id="GO:0016020">
    <property type="term" value="C:membrane"/>
    <property type="evidence" value="ECO:0007669"/>
    <property type="project" value="TreeGrafter"/>
</dbReference>
<evidence type="ECO:0000313" key="4">
    <source>
        <dbReference type="Proteomes" id="UP000247118"/>
    </source>
</evidence>
<dbReference type="Proteomes" id="UP000247118">
    <property type="component" value="Chromosome"/>
</dbReference>
<dbReference type="InterPro" id="IPR029058">
    <property type="entry name" value="AB_hydrolase_fold"/>
</dbReference>
<evidence type="ECO:0000313" key="3">
    <source>
        <dbReference type="EMBL" id="AWO83623.1"/>
    </source>
</evidence>
<sequence>MSYLAVENDRRIYFEHHRGGGRPVVLIHGWGANTRCWDTTAPALATAGHEVVLVDLRACGRSDNDFEDVSIATLADDVVQVVDHLELSAPVINGWSLGGAVATAAAAALGSRAGGLVLTGGASPRYTATDGWPFGGTSDDVDGVLAGAAANRADTFRGVAAAVFATAPSSDVLEWIWGMFMEMGPIGDETLRDLARTDLRKELGELDIPILLLHGRDDAFVPFAGAEAAAGLNPHARLVAFDGCGHAPFLEDRDRYLAELTGFLTS</sequence>
<accession>A0AAD0K8A4</accession>
<reference evidence="3 4" key="1">
    <citation type="submission" date="2018-05" db="EMBL/GenBank/DDBJ databases">
        <title>Complete genome sequence of Gordonia terrae NRRL B-16283.</title>
        <authorList>
            <person name="Garlena R.A."/>
            <person name="Russell D.A."/>
            <person name="Hatfull G.F."/>
        </authorList>
    </citation>
    <scope>NUCLEOTIDE SEQUENCE [LARGE SCALE GENOMIC DNA]</scope>
    <source>
        <strain evidence="3 4">NRRL B-16283</strain>
    </source>
</reference>
<dbReference type="Gene3D" id="3.40.50.1820">
    <property type="entry name" value="alpha/beta hydrolase"/>
    <property type="match status" value="1"/>
</dbReference>
<dbReference type="GeneID" id="32687881"/>
<name>A0AAD0K8A4_9ACTN</name>
<dbReference type="PANTHER" id="PTHR43798:SF31">
    <property type="entry name" value="AB HYDROLASE SUPERFAMILY PROTEIN YCLE"/>
    <property type="match status" value="1"/>
</dbReference>
<dbReference type="GO" id="GO:0016787">
    <property type="term" value="F:hydrolase activity"/>
    <property type="evidence" value="ECO:0007669"/>
    <property type="project" value="UniProtKB-KW"/>
</dbReference>